<dbReference type="Proteomes" id="UP001500503">
    <property type="component" value="Unassembled WGS sequence"/>
</dbReference>
<name>A0ABP8PSB8_9ACTN</name>
<sequence>MVGLPLGGVIFLVRVAGDDDRILAVRAAAVAGLQAGEAEVGQGARSGALQVGGQVVVAGGGDLAGGAAAGR</sequence>
<dbReference type="EMBL" id="BAABHF010000016">
    <property type="protein sequence ID" value="GAA4490552.1"/>
    <property type="molecule type" value="Genomic_DNA"/>
</dbReference>
<proteinExistence type="predicted"/>
<dbReference type="RefSeq" id="WP_345461360.1">
    <property type="nucleotide sequence ID" value="NZ_BAABHF010000016.1"/>
</dbReference>
<keyword evidence="2" id="KW-1185">Reference proteome</keyword>
<evidence type="ECO:0000313" key="1">
    <source>
        <dbReference type="EMBL" id="GAA4490552.1"/>
    </source>
</evidence>
<reference evidence="2" key="1">
    <citation type="journal article" date="2019" name="Int. J. Syst. Evol. Microbiol.">
        <title>The Global Catalogue of Microorganisms (GCM) 10K type strain sequencing project: providing services to taxonomists for standard genome sequencing and annotation.</title>
        <authorList>
            <consortium name="The Broad Institute Genomics Platform"/>
            <consortium name="The Broad Institute Genome Sequencing Center for Infectious Disease"/>
            <person name="Wu L."/>
            <person name="Ma J."/>
        </authorList>
    </citation>
    <scope>NUCLEOTIDE SEQUENCE [LARGE SCALE GENOMIC DNA]</scope>
    <source>
        <strain evidence="2">JCM 17933</strain>
    </source>
</reference>
<organism evidence="1 2">
    <name type="scientific">Actinoallomurus oryzae</name>
    <dbReference type="NCBI Taxonomy" id="502180"/>
    <lineage>
        <taxon>Bacteria</taxon>
        <taxon>Bacillati</taxon>
        <taxon>Actinomycetota</taxon>
        <taxon>Actinomycetes</taxon>
        <taxon>Streptosporangiales</taxon>
        <taxon>Thermomonosporaceae</taxon>
        <taxon>Actinoallomurus</taxon>
    </lineage>
</organism>
<protein>
    <submittedName>
        <fullName evidence="1">Uncharacterized protein</fullName>
    </submittedName>
</protein>
<gene>
    <name evidence="1" type="ORF">GCM10023191_022880</name>
</gene>
<accession>A0ABP8PSB8</accession>
<evidence type="ECO:0000313" key="2">
    <source>
        <dbReference type="Proteomes" id="UP001500503"/>
    </source>
</evidence>
<comment type="caution">
    <text evidence="1">The sequence shown here is derived from an EMBL/GenBank/DDBJ whole genome shotgun (WGS) entry which is preliminary data.</text>
</comment>